<dbReference type="InterPro" id="IPR044068">
    <property type="entry name" value="CB"/>
</dbReference>
<accession>A0A4D4J094</accession>
<evidence type="ECO:0000313" key="8">
    <source>
        <dbReference type="Proteomes" id="UP000298860"/>
    </source>
</evidence>
<feature type="region of interest" description="Disordered" evidence="4">
    <location>
        <begin position="88"/>
        <end position="111"/>
    </location>
</feature>
<dbReference type="GO" id="GO:0003677">
    <property type="term" value="F:DNA binding"/>
    <property type="evidence" value="ECO:0007669"/>
    <property type="project" value="UniProtKB-UniRule"/>
</dbReference>
<evidence type="ECO:0000313" key="7">
    <source>
        <dbReference type="EMBL" id="GDY28492.1"/>
    </source>
</evidence>
<dbReference type="EMBL" id="BJFL01000001">
    <property type="protein sequence ID" value="GDY28492.1"/>
    <property type="molecule type" value="Genomic_DNA"/>
</dbReference>
<keyword evidence="2" id="KW-0233">DNA recombination</keyword>
<evidence type="ECO:0000256" key="1">
    <source>
        <dbReference type="ARBA" id="ARBA00023125"/>
    </source>
</evidence>
<organism evidence="7 8">
    <name type="scientific">Gandjariella thermophila</name>
    <dbReference type="NCBI Taxonomy" id="1931992"/>
    <lineage>
        <taxon>Bacteria</taxon>
        <taxon>Bacillati</taxon>
        <taxon>Actinomycetota</taxon>
        <taxon>Actinomycetes</taxon>
        <taxon>Pseudonocardiales</taxon>
        <taxon>Pseudonocardiaceae</taxon>
        <taxon>Gandjariella</taxon>
    </lineage>
</organism>
<feature type="domain" description="Core-binding (CB)" evidence="6">
    <location>
        <begin position="51"/>
        <end position="169"/>
    </location>
</feature>
<evidence type="ECO:0000256" key="2">
    <source>
        <dbReference type="ARBA" id="ARBA00023172"/>
    </source>
</evidence>
<evidence type="ECO:0000259" key="5">
    <source>
        <dbReference type="PROSITE" id="PS51898"/>
    </source>
</evidence>
<dbReference type="GO" id="GO:0015074">
    <property type="term" value="P:DNA integration"/>
    <property type="evidence" value="ECO:0007669"/>
    <property type="project" value="InterPro"/>
</dbReference>
<keyword evidence="8" id="KW-1185">Reference proteome</keyword>
<dbReference type="PROSITE" id="PS51900">
    <property type="entry name" value="CB"/>
    <property type="match status" value="1"/>
</dbReference>
<dbReference type="GO" id="GO:0006310">
    <property type="term" value="P:DNA recombination"/>
    <property type="evidence" value="ECO:0007669"/>
    <property type="project" value="UniProtKB-KW"/>
</dbReference>
<evidence type="ECO:0000259" key="6">
    <source>
        <dbReference type="PROSITE" id="PS51900"/>
    </source>
</evidence>
<keyword evidence="1 3" id="KW-0238">DNA-binding</keyword>
<dbReference type="Proteomes" id="UP000298860">
    <property type="component" value="Unassembled WGS sequence"/>
</dbReference>
<dbReference type="InterPro" id="IPR002104">
    <property type="entry name" value="Integrase_catalytic"/>
</dbReference>
<dbReference type="AlphaFoldDB" id="A0A4D4J094"/>
<dbReference type="PANTHER" id="PTHR30349">
    <property type="entry name" value="PHAGE INTEGRASE-RELATED"/>
    <property type="match status" value="1"/>
</dbReference>
<dbReference type="Pfam" id="PF00589">
    <property type="entry name" value="Phage_integrase"/>
    <property type="match status" value="1"/>
</dbReference>
<dbReference type="SUPFAM" id="SSF56349">
    <property type="entry name" value="DNA breaking-rejoining enzymes"/>
    <property type="match status" value="1"/>
</dbReference>
<dbReference type="PROSITE" id="PS51898">
    <property type="entry name" value="TYR_RECOMBINASE"/>
    <property type="match status" value="1"/>
</dbReference>
<dbReference type="RefSeq" id="WP_137811714.1">
    <property type="nucleotide sequence ID" value="NZ_BJFL01000001.1"/>
</dbReference>
<evidence type="ECO:0000256" key="4">
    <source>
        <dbReference type="SAM" id="MobiDB-lite"/>
    </source>
</evidence>
<proteinExistence type="predicted"/>
<dbReference type="InterPro" id="IPR010998">
    <property type="entry name" value="Integrase_recombinase_N"/>
</dbReference>
<dbReference type="OrthoDB" id="3698359at2"/>
<comment type="caution">
    <text evidence="7">The sequence shown here is derived from an EMBL/GenBank/DDBJ whole genome shotgun (WGS) entry which is preliminary data.</text>
</comment>
<reference evidence="8" key="1">
    <citation type="submission" date="2019-04" db="EMBL/GenBank/DDBJ databases">
        <title>Draft genome sequence of Pseudonocardiaceae bacterium SL3-2-4.</title>
        <authorList>
            <person name="Ningsih F."/>
            <person name="Yokota A."/>
            <person name="Sakai Y."/>
            <person name="Nanatani K."/>
            <person name="Yabe S."/>
            <person name="Oetari A."/>
            <person name="Sjamsuridzal W."/>
        </authorList>
    </citation>
    <scope>NUCLEOTIDE SEQUENCE [LARGE SCALE GENOMIC DNA]</scope>
    <source>
        <strain evidence="8">SL3-2-4</strain>
    </source>
</reference>
<name>A0A4D4J094_9PSEU</name>
<dbReference type="InterPro" id="IPR011010">
    <property type="entry name" value="DNA_brk_join_enz"/>
</dbReference>
<protein>
    <recommendedName>
        <fullName evidence="9">Integrase</fullName>
    </recommendedName>
</protein>
<dbReference type="Gene3D" id="1.10.150.130">
    <property type="match status" value="1"/>
</dbReference>
<gene>
    <name evidence="7" type="ORF">GTS_01250</name>
</gene>
<evidence type="ECO:0000256" key="3">
    <source>
        <dbReference type="PROSITE-ProRule" id="PRU01248"/>
    </source>
</evidence>
<evidence type="ECO:0008006" key="9">
    <source>
        <dbReference type="Google" id="ProtNLM"/>
    </source>
</evidence>
<dbReference type="InterPro" id="IPR050090">
    <property type="entry name" value="Tyrosine_recombinase_XerCD"/>
</dbReference>
<feature type="compositionally biased region" description="Basic residues" evidence="4">
    <location>
        <begin position="100"/>
        <end position="111"/>
    </location>
</feature>
<dbReference type="Gene3D" id="1.10.443.10">
    <property type="entry name" value="Intergrase catalytic core"/>
    <property type="match status" value="1"/>
</dbReference>
<sequence length="489" mass="52538">MSADLEPASLGNRRRVVPAVRERHAPGAAERPTVVDAEFVPDDPLGSGGAAAFDALLGDWLLGYSNPRTRLSYGDALGLNRDWVRDLGGQPAASPAPSTSRRRATPPRRTGRHRDLAWFRWCDRHALHPLAATSTDVKRWQADMVAAGVRKTTRAHRLAVVGELYRYLVDAGAVPANPAAFDRGGLGLASRADTAATVVLTAEQVDQLLLAAGRPRRGLHPLMARRAVAVVAIFTLGLRVAELAGLRRSDLHQTRGRRALRVTGKGDKSRIVYLSGLAADAIDAYLAERDRWTRGAVLANPGAVGPRHSPLIATRDGGHMDPRDIWALIRRVARAAGPALADVADRMGPHVLRHFYVTAAAEAGADMTHVQADVGHASVDTTNRVYNQAARHPDRSAVDLVASAILAARSRHDGEPDERYRAALDALAAEDPVEQLVALQQLERVAERHPERARDIAAHLAGLTRQPAPHPRVAEAAAALHARLGGSGR</sequence>
<dbReference type="InterPro" id="IPR013762">
    <property type="entry name" value="Integrase-like_cat_sf"/>
</dbReference>
<feature type="domain" description="Tyr recombinase" evidence="5">
    <location>
        <begin position="195"/>
        <end position="399"/>
    </location>
</feature>
<dbReference type="PANTHER" id="PTHR30349:SF81">
    <property type="entry name" value="TYROSINE RECOMBINASE XERC"/>
    <property type="match status" value="1"/>
</dbReference>